<keyword evidence="2" id="KW-1185">Reference proteome</keyword>
<reference evidence="1 2" key="1">
    <citation type="submission" date="2009-07" db="EMBL/GenBank/DDBJ databases">
        <authorList>
            <person name="Madupu R."/>
            <person name="Sebastian Y."/>
            <person name="Durkin A.S."/>
            <person name="Torralba M."/>
            <person name="Methe B."/>
            <person name="Sutton G.G."/>
            <person name="Strausberg R.L."/>
            <person name="Nelson K.E."/>
        </authorList>
    </citation>
    <scope>NUCLEOTIDE SEQUENCE [LARGE SCALE GENOMIC DNA]</scope>
    <source>
        <strain evidence="1 2">RM3268</strain>
    </source>
</reference>
<accession>C8PG84</accession>
<proteinExistence type="predicted"/>
<comment type="caution">
    <text evidence="1">The sequence shown here is derived from an EMBL/GenBank/DDBJ whole genome shotgun (WGS) entry which is preliminary data.</text>
</comment>
<dbReference type="STRING" id="824.CGRAC_1171"/>
<organism evidence="1 2">
    <name type="scientific">Campylobacter gracilis RM3268</name>
    <dbReference type="NCBI Taxonomy" id="553220"/>
    <lineage>
        <taxon>Bacteria</taxon>
        <taxon>Pseudomonadati</taxon>
        <taxon>Campylobacterota</taxon>
        <taxon>Epsilonproteobacteria</taxon>
        <taxon>Campylobacterales</taxon>
        <taxon>Campylobacteraceae</taxon>
        <taxon>Campylobacter</taxon>
    </lineage>
</organism>
<gene>
    <name evidence="1" type="ORF">CAMGR0001_0877</name>
</gene>
<name>C8PG84_9BACT</name>
<dbReference type="EMBL" id="ACYG01000019">
    <property type="protein sequence ID" value="EEV18122.1"/>
    <property type="molecule type" value="Genomic_DNA"/>
</dbReference>
<evidence type="ECO:0000313" key="2">
    <source>
        <dbReference type="Proteomes" id="UP000005709"/>
    </source>
</evidence>
<sequence>MASAPKALRFFIFNPFDLISKFILDGAILKFQDEAKMNTRRILKFHKNFAAICEIRSAEFPSIYQNAVKFQLEILSQGTLRA</sequence>
<dbReference type="AlphaFoldDB" id="C8PG84"/>
<evidence type="ECO:0000313" key="1">
    <source>
        <dbReference type="EMBL" id="EEV18122.1"/>
    </source>
</evidence>
<dbReference type="Proteomes" id="UP000005709">
    <property type="component" value="Unassembled WGS sequence"/>
</dbReference>
<protein>
    <submittedName>
        <fullName evidence="1">Uncharacterized protein</fullName>
    </submittedName>
</protein>